<reference evidence="3" key="1">
    <citation type="submission" date="2021-06" db="EMBL/GenBank/DDBJ databases">
        <title>44 bacteria genomes isolated from Dapeng, Shenzhen.</title>
        <authorList>
            <person name="Zheng W."/>
            <person name="Yu S."/>
            <person name="Huang Y."/>
        </authorList>
    </citation>
    <scope>NUCLEOTIDE SEQUENCE</scope>
    <source>
        <strain evidence="3">DP5N28-2</strain>
    </source>
</reference>
<dbReference type="InterPro" id="IPR012341">
    <property type="entry name" value="6hp_glycosidase-like_sf"/>
</dbReference>
<dbReference type="InterPro" id="IPR008928">
    <property type="entry name" value="6-hairpin_glycosidase_sf"/>
</dbReference>
<dbReference type="EMBL" id="JAHVHU010000005">
    <property type="protein sequence ID" value="MBY5957429.1"/>
    <property type="molecule type" value="Genomic_DNA"/>
</dbReference>
<dbReference type="InterPro" id="IPR010819">
    <property type="entry name" value="AGE/CE"/>
</dbReference>
<comment type="similarity">
    <text evidence="1">Belongs to the N-acylglucosamine 2-epimerase family.</text>
</comment>
<keyword evidence="4" id="KW-1185">Reference proteome</keyword>
<evidence type="ECO:0000313" key="3">
    <source>
        <dbReference type="EMBL" id="MBY5957429.1"/>
    </source>
</evidence>
<dbReference type="GO" id="GO:0005975">
    <property type="term" value="P:carbohydrate metabolic process"/>
    <property type="evidence" value="ECO:0007669"/>
    <property type="project" value="InterPro"/>
</dbReference>
<dbReference type="GO" id="GO:0016853">
    <property type="term" value="F:isomerase activity"/>
    <property type="evidence" value="ECO:0007669"/>
    <property type="project" value="UniProtKB-KW"/>
</dbReference>
<organism evidence="3 4">
    <name type="scientific">Membranihabitans marinus</name>
    <dbReference type="NCBI Taxonomy" id="1227546"/>
    <lineage>
        <taxon>Bacteria</taxon>
        <taxon>Pseudomonadati</taxon>
        <taxon>Bacteroidota</taxon>
        <taxon>Saprospiria</taxon>
        <taxon>Saprospirales</taxon>
        <taxon>Saprospiraceae</taxon>
        <taxon>Membranihabitans</taxon>
    </lineage>
</organism>
<evidence type="ECO:0000256" key="1">
    <source>
        <dbReference type="ARBA" id="ARBA00008558"/>
    </source>
</evidence>
<accession>A0A953HK90</accession>
<evidence type="ECO:0000256" key="2">
    <source>
        <dbReference type="ARBA" id="ARBA00023235"/>
    </source>
</evidence>
<name>A0A953HK90_9BACT</name>
<proteinExistence type="inferred from homology"/>
<dbReference type="Pfam" id="PF07221">
    <property type="entry name" value="GlcNAc_2-epim"/>
    <property type="match status" value="1"/>
</dbReference>
<dbReference type="Proteomes" id="UP000753961">
    <property type="component" value="Unassembled WGS sequence"/>
</dbReference>
<comment type="caution">
    <text evidence="3">The sequence shown here is derived from an EMBL/GenBank/DDBJ whole genome shotgun (WGS) entry which is preliminary data.</text>
</comment>
<keyword evidence="2" id="KW-0413">Isomerase</keyword>
<sequence length="400" mass="47883">MQLAGYSINELLEIYRQDLFDDFLPYLDTHIYDEKFGGFMCHTDQSGNQVSQIKRTWYDGRGIWVYSYLYRHFGQQKKYLDKADKTIAFLWEVESSEYPYWPWGYSREGYPIKDQTPDIYGALFIAEGLTAYSAASGREMYWDKAKSILLNCVEEYDRKKYQYSPHYTTSETTLQAPRVLGHWMIILNLCGQMLDQKDDPVVRNLSDRSIEALLEHHLHPRFNLLIEYLNHDLTLPESPLDQFAYTGHGMEVLWMIMAEAERREDNLLYEKAADLFKRHVELSWDGVYGGFFHELTHVTENKWLTDKVLWAQEEVLTGLMLMIAKNRDPWAMRWFDRVYPYVRENFILHDHRNRLWVNGGDRIMEEHHQVDRFENYHHPRHLMMNIRVLERMLSHSVEPR</sequence>
<gene>
    <name evidence="3" type="ORF">KUV50_04730</name>
</gene>
<dbReference type="Gene3D" id="1.50.10.10">
    <property type="match status" value="1"/>
</dbReference>
<dbReference type="PANTHER" id="PTHR15108">
    <property type="entry name" value="N-ACYLGLUCOSAMINE-2-EPIMERASE"/>
    <property type="match status" value="1"/>
</dbReference>
<protein>
    <submittedName>
        <fullName evidence="3">AGE family epimerase/isomerase</fullName>
    </submittedName>
</protein>
<dbReference type="AlphaFoldDB" id="A0A953HK90"/>
<dbReference type="SUPFAM" id="SSF48208">
    <property type="entry name" value="Six-hairpin glycosidases"/>
    <property type="match status" value="1"/>
</dbReference>
<evidence type="ECO:0000313" key="4">
    <source>
        <dbReference type="Proteomes" id="UP000753961"/>
    </source>
</evidence>
<dbReference type="RefSeq" id="WP_222578951.1">
    <property type="nucleotide sequence ID" value="NZ_JAHVHU010000005.1"/>
</dbReference>